<dbReference type="InterPro" id="IPR051162">
    <property type="entry name" value="T4SS_component"/>
</dbReference>
<dbReference type="CDD" id="cd01127">
    <property type="entry name" value="TrwB_TraG_TraD_VirD4"/>
    <property type="match status" value="1"/>
</dbReference>
<keyword evidence="3" id="KW-1185">Reference proteome</keyword>
<evidence type="ECO:0000259" key="1">
    <source>
        <dbReference type="Pfam" id="PF10412"/>
    </source>
</evidence>
<sequence>MKTKNEISFFAKTNHRNSNQPFGIKQTDRISHTYIIGKTGTGKTTLLETKITQDIQSGRGLALIDPHGDLVENIYQNIPESRRNDVVYINVPDSSNSWGYNPLKRVSIAKRPLVASGILEIFKKQFDSSSWGVRMEHILRNVLLTLLDQPRADFSCIPHILNDKAYRKEAIQCVTNISVKEFWTDEYEKYPVYLRANAIAPIQNKIGAFLANPTVKRILVQPKKEIHVRHIMDKKKILLLNLSKGIIGEDAAHLLGGLLLTSAGLAAFSRADTVEEDRIPFMMYVDEFQNFSTLSLINMLSELRKYKVGLILANQYLHQLEKDIREAVLGNVGTIISFRLGPHDARYMAQEFYPTFNQEDIVNLPNYMIYLKLMIDGMPSKPFSANSLRKEDLGTRANLF</sequence>
<evidence type="ECO:0000313" key="3">
    <source>
        <dbReference type="Proteomes" id="UP000199073"/>
    </source>
</evidence>
<reference evidence="2 3" key="1">
    <citation type="submission" date="2016-10" db="EMBL/GenBank/DDBJ databases">
        <authorList>
            <person name="de Groot N.N."/>
        </authorList>
    </citation>
    <scope>NUCLEOTIDE SEQUENCE [LARGE SCALE GENOMIC DNA]</scope>
    <source>
        <strain evidence="2 3">DSM 12130</strain>
    </source>
</reference>
<name>A0A1H0VQA2_9BACT</name>
<dbReference type="Gene3D" id="3.40.50.300">
    <property type="entry name" value="P-loop containing nucleotide triphosphate hydrolases"/>
    <property type="match status" value="2"/>
</dbReference>
<feature type="domain" description="Type IV secretion system coupling protein TraD DNA-binding" evidence="1">
    <location>
        <begin position="30"/>
        <end position="348"/>
    </location>
</feature>
<dbReference type="EMBL" id="FNJI01000059">
    <property type="protein sequence ID" value="SDP80630.1"/>
    <property type="molecule type" value="Genomic_DNA"/>
</dbReference>
<dbReference type="STRING" id="91360.SAMN05660330_04186"/>
<dbReference type="SUPFAM" id="SSF52540">
    <property type="entry name" value="P-loop containing nucleoside triphosphate hydrolases"/>
    <property type="match status" value="1"/>
</dbReference>
<dbReference type="Pfam" id="PF10412">
    <property type="entry name" value="TrwB_AAD_bind"/>
    <property type="match status" value="1"/>
</dbReference>
<accession>A0A1H0VQA2</accession>
<dbReference type="AlphaFoldDB" id="A0A1H0VQA2"/>
<protein>
    <submittedName>
        <fullName evidence="2">AAA-like domain-containing protein</fullName>
    </submittedName>
</protein>
<dbReference type="RefSeq" id="WP_092226044.1">
    <property type="nucleotide sequence ID" value="NZ_FNJI01000059.1"/>
</dbReference>
<evidence type="ECO:0000313" key="2">
    <source>
        <dbReference type="EMBL" id="SDP80630.1"/>
    </source>
</evidence>
<organism evidence="2 3">
    <name type="scientific">Desulforhopalus singaporensis</name>
    <dbReference type="NCBI Taxonomy" id="91360"/>
    <lineage>
        <taxon>Bacteria</taxon>
        <taxon>Pseudomonadati</taxon>
        <taxon>Thermodesulfobacteriota</taxon>
        <taxon>Desulfobulbia</taxon>
        <taxon>Desulfobulbales</taxon>
        <taxon>Desulfocapsaceae</taxon>
        <taxon>Desulforhopalus</taxon>
    </lineage>
</organism>
<dbReference type="InterPro" id="IPR019476">
    <property type="entry name" value="T4SS_TraD_DNA-bd"/>
</dbReference>
<dbReference type="PANTHER" id="PTHR30121:SF11">
    <property type="entry name" value="AAA+ ATPASE DOMAIN-CONTAINING PROTEIN"/>
    <property type="match status" value="1"/>
</dbReference>
<dbReference type="OrthoDB" id="9776736at2"/>
<dbReference type="InterPro" id="IPR027417">
    <property type="entry name" value="P-loop_NTPase"/>
</dbReference>
<dbReference type="Proteomes" id="UP000199073">
    <property type="component" value="Unassembled WGS sequence"/>
</dbReference>
<gene>
    <name evidence="2" type="ORF">SAMN05660330_04186</name>
</gene>
<dbReference type="PANTHER" id="PTHR30121">
    <property type="entry name" value="UNCHARACTERIZED PROTEIN YJGR-RELATED"/>
    <property type="match status" value="1"/>
</dbReference>
<proteinExistence type="predicted"/>